<dbReference type="GO" id="GO:0043138">
    <property type="term" value="F:3'-5' DNA helicase activity"/>
    <property type="evidence" value="ECO:0007669"/>
    <property type="project" value="TreeGrafter"/>
</dbReference>
<dbReference type="PANTHER" id="PTHR11070">
    <property type="entry name" value="UVRD / RECB / PCRA DNA HELICASE FAMILY MEMBER"/>
    <property type="match status" value="1"/>
</dbReference>
<evidence type="ECO:0000256" key="1">
    <source>
        <dbReference type="ARBA" id="ARBA00034923"/>
    </source>
</evidence>
<keyword evidence="5" id="KW-1185">Reference proteome</keyword>
<dbReference type="Proteomes" id="UP000295438">
    <property type="component" value="Unassembled WGS sequence"/>
</dbReference>
<feature type="domain" description="UvrD-like helicase C-terminal" evidence="3">
    <location>
        <begin position="512"/>
        <end position="556"/>
    </location>
</feature>
<evidence type="ECO:0000259" key="3">
    <source>
        <dbReference type="Pfam" id="PF13538"/>
    </source>
</evidence>
<accession>A0A4R5UUX4</accession>
<comment type="caution">
    <text evidence="4">The sequence shown here is derived from an EMBL/GenBank/DDBJ whole genome shotgun (WGS) entry which is preliminary data.</text>
</comment>
<dbReference type="RefSeq" id="WP_133391560.1">
    <property type="nucleotide sequence ID" value="NZ_SMUW01000036.1"/>
</dbReference>
<gene>
    <name evidence="4" type="ORF">E1898_15510</name>
</gene>
<feature type="domain" description="Schlafen group 3-like DNA/RNA helicase" evidence="2">
    <location>
        <begin position="243"/>
        <end position="361"/>
    </location>
</feature>
<dbReference type="PANTHER" id="PTHR11070:SF2">
    <property type="entry name" value="ATP-DEPENDENT DNA HELICASE SRS2"/>
    <property type="match status" value="1"/>
</dbReference>
<dbReference type="GO" id="GO:0003677">
    <property type="term" value="F:DNA binding"/>
    <property type="evidence" value="ECO:0007669"/>
    <property type="project" value="InterPro"/>
</dbReference>
<protein>
    <recommendedName>
        <fullName evidence="1">DNA 3'-5' helicase II</fullName>
    </recommendedName>
</protein>
<dbReference type="AlphaFoldDB" id="A0A4R5UUX4"/>
<name>A0A4R5UUX4_9BACT</name>
<reference evidence="4 5" key="1">
    <citation type="submission" date="2019-03" db="EMBL/GenBank/DDBJ databases">
        <title>Algoriphagus aquimaris sp. nov., isolated form marine sediment in Pohang, Korea.</title>
        <authorList>
            <person name="Kim J."/>
            <person name="Yoon S.-H."/>
            <person name="Lee S.-S."/>
        </authorList>
    </citation>
    <scope>NUCLEOTIDE SEQUENCE [LARGE SCALE GENOMIC DNA]</scope>
    <source>
        <strain evidence="4 5">F21</strain>
    </source>
</reference>
<evidence type="ECO:0000313" key="5">
    <source>
        <dbReference type="Proteomes" id="UP000295438"/>
    </source>
</evidence>
<dbReference type="InterPro" id="IPR000212">
    <property type="entry name" value="DNA_helicase_UvrD/REP"/>
</dbReference>
<proteinExistence type="predicted"/>
<dbReference type="Pfam" id="PF13538">
    <property type="entry name" value="UvrD_C_2"/>
    <property type="match status" value="1"/>
</dbReference>
<organism evidence="4 5">
    <name type="scientific">Algoriphagus formosus</name>
    <dbReference type="NCBI Taxonomy" id="2007308"/>
    <lineage>
        <taxon>Bacteria</taxon>
        <taxon>Pseudomonadati</taxon>
        <taxon>Bacteroidota</taxon>
        <taxon>Cytophagia</taxon>
        <taxon>Cytophagales</taxon>
        <taxon>Cyclobacteriaceae</taxon>
        <taxon>Algoriphagus</taxon>
    </lineage>
</organism>
<dbReference type="InterPro" id="IPR027417">
    <property type="entry name" value="P-loop_NTPase"/>
</dbReference>
<evidence type="ECO:0000313" key="4">
    <source>
        <dbReference type="EMBL" id="TDK42836.1"/>
    </source>
</evidence>
<dbReference type="Gene3D" id="3.40.50.300">
    <property type="entry name" value="P-loop containing nucleotide triphosphate hydrolases"/>
    <property type="match status" value="2"/>
</dbReference>
<dbReference type="SUPFAM" id="SSF52540">
    <property type="entry name" value="P-loop containing nucleoside triphosphate hydrolases"/>
    <property type="match status" value="1"/>
</dbReference>
<dbReference type="EMBL" id="SMUW01000036">
    <property type="protein sequence ID" value="TDK42836.1"/>
    <property type="molecule type" value="Genomic_DNA"/>
</dbReference>
<dbReference type="InterPro" id="IPR027785">
    <property type="entry name" value="UvrD-like_helicase_C"/>
</dbReference>
<dbReference type="InterPro" id="IPR018647">
    <property type="entry name" value="SLFN_3-like_DNA/RNA_helicase"/>
</dbReference>
<dbReference type="Pfam" id="PF09848">
    <property type="entry name" value="SLFN-g3_helicase"/>
    <property type="match status" value="1"/>
</dbReference>
<dbReference type="GO" id="GO:0000725">
    <property type="term" value="P:recombinational repair"/>
    <property type="evidence" value="ECO:0007669"/>
    <property type="project" value="TreeGrafter"/>
</dbReference>
<evidence type="ECO:0000259" key="2">
    <source>
        <dbReference type="Pfam" id="PF09848"/>
    </source>
</evidence>
<dbReference type="GO" id="GO:0005524">
    <property type="term" value="F:ATP binding"/>
    <property type="evidence" value="ECO:0007669"/>
    <property type="project" value="InterPro"/>
</dbReference>
<sequence length="577" mass="66073">MLIPDNISDFNSIGERILYLKFKNDGSSTNMYVLHSLFTSHHIKNISGELDFLVIAPNEGFFSIEVKHGGISRRNGDWCYTNREGKTTCKKISPFAQQNATINSIREYVLGKLKHNHELHERFSKIIWGSGVAFTSMTEFIDFGPEGHSWQVLTKQGLGLPIGSYIHSLSKGSHAESENKYWYDANKARPTKGDCDLLLKILRGDFDIDYSEINRIIDTDELIEEYTEEQFSLLEFVRFNDRCLIQGSAGTGKTLMALELFKRKTREGLSVALFCFNKQLGEKLKNSTKKFDINQSKNNFCGTLHSYLAQSTNLEQPQSQENLQKFFAEDLPMEFFLENENLDDFKKLDFLIIDEAQDLITPYYLEVFNTILKGGIKKGKWVMFGDFSNQAIYLNDPNASMEVLRSESDFMTFPPLNVNCRNTRAIARQNTLMTGTQMPRVTSNKYLENNVICKYPSRSSQKEVLMEILRDIKRREIPFEKVTLLSPKKFDNTFVGGDPKIMGFIQKGLKTSTIQAFKGLENTIVVIFDFDEVLSLQMQRLLYVGISRAKQELYLVLDKSQEAAVSKLITENYPKLG</sequence>